<comment type="subcellular location">
    <subcellularLocation>
        <location evidence="1">Cell membrane</location>
        <topology evidence="1">Multi-pass membrane protein</topology>
    </subcellularLocation>
</comment>
<evidence type="ECO:0000256" key="3">
    <source>
        <dbReference type="ARBA" id="ARBA00022448"/>
    </source>
</evidence>
<evidence type="ECO:0000256" key="2">
    <source>
        <dbReference type="ARBA" id="ARBA00007935"/>
    </source>
</evidence>
<keyword evidence="4" id="KW-1003">Cell membrane</keyword>
<protein>
    <recommendedName>
        <fullName evidence="10">Iron ABC transporter permease</fullName>
    </recommendedName>
</protein>
<reference evidence="9" key="1">
    <citation type="submission" date="2018-05" db="EMBL/GenBank/DDBJ databases">
        <authorList>
            <person name="Lanie J.A."/>
            <person name="Ng W.-L."/>
            <person name="Kazmierczak K.M."/>
            <person name="Andrzejewski T.M."/>
            <person name="Davidsen T.M."/>
            <person name="Wayne K.J."/>
            <person name="Tettelin H."/>
            <person name="Glass J.I."/>
            <person name="Rusch D."/>
            <person name="Podicherti R."/>
            <person name="Tsui H.-C.T."/>
            <person name="Winkler M.E."/>
        </authorList>
    </citation>
    <scope>NUCLEOTIDE SEQUENCE</scope>
</reference>
<dbReference type="AlphaFoldDB" id="A0A382ZZP2"/>
<dbReference type="Gene3D" id="1.10.3470.10">
    <property type="entry name" value="ABC transporter involved in vitamin B12 uptake, BtuC"/>
    <property type="match status" value="1"/>
</dbReference>
<keyword evidence="5 8" id="KW-0812">Transmembrane</keyword>
<feature type="transmembrane region" description="Helical" evidence="8">
    <location>
        <begin position="12"/>
        <end position="38"/>
    </location>
</feature>
<dbReference type="Pfam" id="PF01032">
    <property type="entry name" value="FecCD"/>
    <property type="match status" value="1"/>
</dbReference>
<evidence type="ECO:0000256" key="1">
    <source>
        <dbReference type="ARBA" id="ARBA00004651"/>
    </source>
</evidence>
<dbReference type="GO" id="GO:0022857">
    <property type="term" value="F:transmembrane transporter activity"/>
    <property type="evidence" value="ECO:0007669"/>
    <property type="project" value="InterPro"/>
</dbReference>
<evidence type="ECO:0008006" key="10">
    <source>
        <dbReference type="Google" id="ProtNLM"/>
    </source>
</evidence>
<dbReference type="EMBL" id="UINC01187960">
    <property type="protein sequence ID" value="SVE00954.1"/>
    <property type="molecule type" value="Genomic_DNA"/>
</dbReference>
<gene>
    <name evidence="9" type="ORF">METZ01_LOCUS453808</name>
</gene>
<keyword evidence="6 8" id="KW-1133">Transmembrane helix</keyword>
<evidence type="ECO:0000256" key="7">
    <source>
        <dbReference type="ARBA" id="ARBA00023136"/>
    </source>
</evidence>
<accession>A0A382ZZP2</accession>
<dbReference type="InterPro" id="IPR000522">
    <property type="entry name" value="ABC_transptr_permease_BtuC"/>
</dbReference>
<sequence>MFFGFIRDVRVLLALSGIITLAGILLLSLTFGVLSLSLSEVVSGLTSSEDPFARSIVWDIRFPRFLNAIIAGACLAVAGVLLQGVTRNPLADPTILGITSAAGLGCIIAIFVSSFTPQWAIALSSIGGGLLGAGIV</sequence>
<feature type="transmembrane region" description="Helical" evidence="8">
    <location>
        <begin position="94"/>
        <end position="112"/>
    </location>
</feature>
<dbReference type="PANTHER" id="PTHR30472">
    <property type="entry name" value="FERRIC ENTEROBACTIN TRANSPORT SYSTEM PERMEASE PROTEIN"/>
    <property type="match status" value="1"/>
</dbReference>
<name>A0A382ZZP2_9ZZZZ</name>
<evidence type="ECO:0000256" key="8">
    <source>
        <dbReference type="SAM" id="Phobius"/>
    </source>
</evidence>
<dbReference type="PANTHER" id="PTHR30472:SF25">
    <property type="entry name" value="ABC TRANSPORTER PERMEASE PROTEIN MJ0876-RELATED"/>
    <property type="match status" value="1"/>
</dbReference>
<evidence type="ECO:0000256" key="6">
    <source>
        <dbReference type="ARBA" id="ARBA00022989"/>
    </source>
</evidence>
<comment type="similarity">
    <text evidence="2">Belongs to the binding-protein-dependent transport system permease family. FecCD subfamily.</text>
</comment>
<evidence type="ECO:0000313" key="9">
    <source>
        <dbReference type="EMBL" id="SVE00954.1"/>
    </source>
</evidence>
<dbReference type="GO" id="GO:0005886">
    <property type="term" value="C:plasma membrane"/>
    <property type="evidence" value="ECO:0007669"/>
    <property type="project" value="UniProtKB-SubCell"/>
</dbReference>
<evidence type="ECO:0000256" key="4">
    <source>
        <dbReference type="ARBA" id="ARBA00022475"/>
    </source>
</evidence>
<evidence type="ECO:0000256" key="5">
    <source>
        <dbReference type="ARBA" id="ARBA00022692"/>
    </source>
</evidence>
<keyword evidence="3" id="KW-0813">Transport</keyword>
<keyword evidence="7 8" id="KW-0472">Membrane</keyword>
<dbReference type="InterPro" id="IPR037294">
    <property type="entry name" value="ABC_BtuC-like"/>
</dbReference>
<feature type="non-terminal residue" evidence="9">
    <location>
        <position position="136"/>
    </location>
</feature>
<proteinExistence type="inferred from homology"/>
<organism evidence="9">
    <name type="scientific">marine metagenome</name>
    <dbReference type="NCBI Taxonomy" id="408172"/>
    <lineage>
        <taxon>unclassified sequences</taxon>
        <taxon>metagenomes</taxon>
        <taxon>ecological metagenomes</taxon>
    </lineage>
</organism>
<feature type="transmembrane region" description="Helical" evidence="8">
    <location>
        <begin position="65"/>
        <end position="82"/>
    </location>
</feature>
<dbReference type="SUPFAM" id="SSF81345">
    <property type="entry name" value="ABC transporter involved in vitamin B12 uptake, BtuC"/>
    <property type="match status" value="1"/>
</dbReference>